<dbReference type="GO" id="GO:0003677">
    <property type="term" value="F:DNA binding"/>
    <property type="evidence" value="ECO:0007669"/>
    <property type="project" value="InterPro"/>
</dbReference>
<proteinExistence type="predicted"/>
<evidence type="ECO:0000313" key="2">
    <source>
        <dbReference type="EMBL" id="HAV92028.1"/>
    </source>
</evidence>
<dbReference type="AlphaFoldDB" id="A0A350H912"/>
<dbReference type="GO" id="GO:0004803">
    <property type="term" value="F:transposase activity"/>
    <property type="evidence" value="ECO:0007669"/>
    <property type="project" value="InterPro"/>
</dbReference>
<protein>
    <recommendedName>
        <fullName evidence="1">Transposase IS200-like domain-containing protein</fullName>
    </recommendedName>
</protein>
<accession>A0A350H912</accession>
<dbReference type="SUPFAM" id="SSF143422">
    <property type="entry name" value="Transposase IS200-like"/>
    <property type="match status" value="1"/>
</dbReference>
<dbReference type="Pfam" id="PF01797">
    <property type="entry name" value="Y1_Tnp"/>
    <property type="match status" value="1"/>
</dbReference>
<evidence type="ECO:0000259" key="1">
    <source>
        <dbReference type="SMART" id="SM01321"/>
    </source>
</evidence>
<name>A0A350H912_UNCW3</name>
<comment type="caution">
    <text evidence="2">The sequence shown here is derived from an EMBL/GenBank/DDBJ whole genome shotgun (WGS) entry which is preliminary data.</text>
</comment>
<sequence length="307" mass="36358">MRRARLKFKGSYHHVMNKGINGEIIFETAEFKQKFLEILQKNTKIYGIKIIAYCIMQNHFHIILKNENNKLSEFMKKVEGDFGLHYRKVKGGKGYVFTTRFKSTLIQADNYLKTSVVYVLLNPVRSAYTKFIDDYRWSSYGDCFNNDKNTVCDCKELKRIFEDISSLNDFIKNFKTSKLNVCHTRFGDILSEKEYIKHAESLTNKRKNNNGNILRRQNEKAHFDYSKVIKNIEKKFNISLLSPTSKSPNIKKIRRDILIYLRETTPMTYLEIQKIPIFKTMKLNSLINLYYRNKKRKHDKNDTPSPL</sequence>
<dbReference type="GO" id="GO:0006313">
    <property type="term" value="P:DNA transposition"/>
    <property type="evidence" value="ECO:0007669"/>
    <property type="project" value="InterPro"/>
</dbReference>
<dbReference type="PANTHER" id="PTHR34322:SF2">
    <property type="entry name" value="TRANSPOSASE IS200-LIKE DOMAIN-CONTAINING PROTEIN"/>
    <property type="match status" value="1"/>
</dbReference>
<dbReference type="InterPro" id="IPR002686">
    <property type="entry name" value="Transposase_17"/>
</dbReference>
<dbReference type="InterPro" id="IPR036515">
    <property type="entry name" value="Transposase_17_sf"/>
</dbReference>
<feature type="domain" description="Transposase IS200-like" evidence="1">
    <location>
        <begin position="8"/>
        <end position="122"/>
    </location>
</feature>
<evidence type="ECO:0000313" key="3">
    <source>
        <dbReference type="Proteomes" id="UP000264062"/>
    </source>
</evidence>
<dbReference type="Gene3D" id="3.30.70.1290">
    <property type="entry name" value="Transposase IS200-like"/>
    <property type="match status" value="1"/>
</dbReference>
<dbReference type="PANTHER" id="PTHR34322">
    <property type="entry name" value="TRANSPOSASE, Y1_TNP DOMAIN-CONTAINING"/>
    <property type="match status" value="1"/>
</dbReference>
<dbReference type="SMART" id="SM01321">
    <property type="entry name" value="Y1_Tnp"/>
    <property type="match status" value="1"/>
</dbReference>
<reference evidence="2 3" key="1">
    <citation type="journal article" date="2018" name="Nat. Biotechnol.">
        <title>A standardized bacterial taxonomy based on genome phylogeny substantially revises the tree of life.</title>
        <authorList>
            <person name="Parks D.H."/>
            <person name="Chuvochina M."/>
            <person name="Waite D.W."/>
            <person name="Rinke C."/>
            <person name="Skarshewski A."/>
            <person name="Chaumeil P.A."/>
            <person name="Hugenholtz P."/>
        </authorList>
    </citation>
    <scope>NUCLEOTIDE SEQUENCE [LARGE SCALE GENOMIC DNA]</scope>
    <source>
        <strain evidence="2">UBA9956</strain>
    </source>
</reference>
<gene>
    <name evidence="2" type="ORF">DCW38_02470</name>
</gene>
<dbReference type="EMBL" id="DMZY01000077">
    <property type="protein sequence ID" value="HAV92028.1"/>
    <property type="molecule type" value="Genomic_DNA"/>
</dbReference>
<dbReference type="Proteomes" id="UP000264062">
    <property type="component" value="Unassembled WGS sequence"/>
</dbReference>
<organism evidence="2 3">
    <name type="scientific">candidate division WOR-3 bacterium</name>
    <dbReference type="NCBI Taxonomy" id="2052148"/>
    <lineage>
        <taxon>Bacteria</taxon>
        <taxon>Bacteria division WOR-3</taxon>
    </lineage>
</organism>